<dbReference type="Proteomes" id="UP000634136">
    <property type="component" value="Unassembled WGS sequence"/>
</dbReference>
<accession>A0A834XDF4</accession>
<dbReference type="PANTHER" id="PTHR33168">
    <property type="entry name" value="STRESS INDUCED PROTEIN-RELATED"/>
    <property type="match status" value="1"/>
</dbReference>
<sequence>MRLRCSSPAVHHVQYDLDSYSHNFDDGLLSRDDPDNVSRSFSARFALVPNSSSSKLFLFDKIKNNGDQS</sequence>
<comment type="caution">
    <text evidence="1">The sequence shown here is derived from an EMBL/GenBank/DDBJ whole genome shotgun (WGS) entry which is preliminary data.</text>
</comment>
<dbReference type="OrthoDB" id="1688035at2759"/>
<evidence type="ECO:0000313" key="1">
    <source>
        <dbReference type="EMBL" id="KAF7843325.1"/>
    </source>
</evidence>
<organism evidence="1 2">
    <name type="scientific">Senna tora</name>
    <dbReference type="NCBI Taxonomy" id="362788"/>
    <lineage>
        <taxon>Eukaryota</taxon>
        <taxon>Viridiplantae</taxon>
        <taxon>Streptophyta</taxon>
        <taxon>Embryophyta</taxon>
        <taxon>Tracheophyta</taxon>
        <taxon>Spermatophyta</taxon>
        <taxon>Magnoliopsida</taxon>
        <taxon>eudicotyledons</taxon>
        <taxon>Gunneridae</taxon>
        <taxon>Pentapetalae</taxon>
        <taxon>rosids</taxon>
        <taxon>fabids</taxon>
        <taxon>Fabales</taxon>
        <taxon>Fabaceae</taxon>
        <taxon>Caesalpinioideae</taxon>
        <taxon>Cassia clade</taxon>
        <taxon>Senna</taxon>
    </lineage>
</organism>
<proteinExistence type="predicted"/>
<keyword evidence="2" id="KW-1185">Reference proteome</keyword>
<evidence type="ECO:0000313" key="2">
    <source>
        <dbReference type="Proteomes" id="UP000634136"/>
    </source>
</evidence>
<reference evidence="1" key="1">
    <citation type="submission" date="2020-09" db="EMBL/GenBank/DDBJ databases">
        <title>Genome-Enabled Discovery of Anthraquinone Biosynthesis in Senna tora.</title>
        <authorList>
            <person name="Kang S.-H."/>
            <person name="Pandey R.P."/>
            <person name="Lee C.-M."/>
            <person name="Sim J.-S."/>
            <person name="Jeong J.-T."/>
            <person name="Choi B.-S."/>
            <person name="Jung M."/>
            <person name="Ginzburg D."/>
            <person name="Zhao K."/>
            <person name="Won S.Y."/>
            <person name="Oh T.-J."/>
            <person name="Yu Y."/>
            <person name="Kim N.-H."/>
            <person name="Lee O.R."/>
            <person name="Lee T.-H."/>
            <person name="Bashyal P."/>
            <person name="Kim T.-S."/>
            <person name="Lee W.-H."/>
            <person name="Kawkins C."/>
            <person name="Kim C.-K."/>
            <person name="Kim J.S."/>
            <person name="Ahn B.O."/>
            <person name="Rhee S.Y."/>
            <person name="Sohng J.K."/>
        </authorList>
    </citation>
    <scope>NUCLEOTIDE SEQUENCE</scope>
    <source>
        <tissue evidence="1">Leaf</tissue>
    </source>
</reference>
<dbReference type="AlphaFoldDB" id="A0A834XDF4"/>
<gene>
    <name evidence="1" type="ORF">G2W53_000230</name>
</gene>
<protein>
    <submittedName>
        <fullName evidence="1">Late embryogenesis abundant protein</fullName>
    </submittedName>
</protein>
<name>A0A834XDF4_9FABA</name>
<dbReference type="EMBL" id="JAAIUW010000001">
    <property type="protein sequence ID" value="KAF7843325.1"/>
    <property type="molecule type" value="Genomic_DNA"/>
</dbReference>